<evidence type="ECO:0000313" key="2">
    <source>
        <dbReference type="Proteomes" id="UP001143856"/>
    </source>
</evidence>
<proteinExistence type="predicted"/>
<protein>
    <submittedName>
        <fullName evidence="1">Uncharacterized protein</fullName>
    </submittedName>
</protein>
<sequence length="1137" mass="121821">MELRLGFALLGPIPPCCGGKSVPTILRRQETSPAATPAPTATTRNGEKDGEASSERTDATEPTQNPTADMTDTIIATSTTAFPSAINGNSPENISSLATPNPIPDGELPIQPRLTPGWGIAGALLLISGATYTLIGIKNSWLHTFFSTAFLSGLSITVLIVYVMVPPVPAAIEGAYVVAAVVSGLILGGVATVFNEITEGLGCLLGGFCFSMWLLTLKPGGLLTSTPSKVIFIAAFSVGSYAFYFSRYTRAYALMGLMSFAGATVTVIGIDCFSRAGLKEFWAYIWNLNKGLFPYAADTYPLTKGIRVEIAITVVLTIIGIISQLKLWRVVQEHRAKKAEAQAEEQRKRDEEEANIGLQIEAQNARERQQWETVYGDQPPRSSVGTGDSGVEDVDDEKKKDRISQTVVRQVPSNETENGIEMSEIPTPDPASSSDAPKKPADGLMVTNHNDDSRVTIRVAMDDGLPGNKDVAQSSDPDEKVWVVNSDDEARPSSLVSPRVSQAPPKPPGPDIIPLPFKIPEDPGVLDGMDSRSSIATYADEDDGNYVLSEKPSRMSLTNRLSTGSANILRGFSQRSAHSETSKRKTGEVGAQQSPGWATSTEELIQNPKRHSDVLSIAATIDGLSQDGNASDYSTKNEVEPTSIPALTVDLGADITEIGSNANNDGDSDTKLKPPNPRWSASARPTSSAETIGTDILDPSNLNSSSGDLSKRSSSNQSTRKTESTNENNNTTDMNATEATSQSSPPSKSLAPSTSSVSVSLTKDRLPSALPRVALSYRTNEWAKHLSAAEAPQLQDLQLDEYPDHHHDEKKGPEAAAPVHVEELQQTAEIDGSPAAVIIRSSSSASNLPSRAYHSTTRTTSSSSQPKAHIPATLAILTSASLDSGAQASPAKSASPSLPQAGHSFRNKGRRKSSGMYHQPIQEENSHDEVPVEQPAALDSGDSPTPNSTPPSFEEPAPVPGVVSYSSPQTLLGKREMFLRNKSQSQLFTPPPIEENPMYPTRPASQMASPYNYVTTALPPLATPDADDIPLSQRKQLIRQSSAVSIHSVGGQPQRHSSLSLAPTPMANPPAQIQTIAAEFSPFRFTPATARTSGAPRRQSVMLASPSSGSPSRPSCKRRRRWRRSHRRCCARHRRRP</sequence>
<gene>
    <name evidence="1" type="ORF">NUW58_g9131</name>
</gene>
<evidence type="ECO:0000313" key="1">
    <source>
        <dbReference type="EMBL" id="KAJ2972699.1"/>
    </source>
</evidence>
<keyword evidence="2" id="KW-1185">Reference proteome</keyword>
<comment type="caution">
    <text evidence="1">The sequence shown here is derived from an EMBL/GenBank/DDBJ whole genome shotgun (WGS) entry which is preliminary data.</text>
</comment>
<reference evidence="1" key="1">
    <citation type="submission" date="2022-10" db="EMBL/GenBank/DDBJ databases">
        <title>Genome Sequence of Xylaria curta.</title>
        <authorList>
            <person name="Buettner E."/>
        </authorList>
    </citation>
    <scope>NUCLEOTIDE SEQUENCE</scope>
    <source>
        <strain evidence="1">Babe10</strain>
    </source>
</reference>
<organism evidence="1 2">
    <name type="scientific">Xylaria curta</name>
    <dbReference type="NCBI Taxonomy" id="42375"/>
    <lineage>
        <taxon>Eukaryota</taxon>
        <taxon>Fungi</taxon>
        <taxon>Dikarya</taxon>
        <taxon>Ascomycota</taxon>
        <taxon>Pezizomycotina</taxon>
        <taxon>Sordariomycetes</taxon>
        <taxon>Xylariomycetidae</taxon>
        <taxon>Xylariales</taxon>
        <taxon>Xylariaceae</taxon>
        <taxon>Xylaria</taxon>
    </lineage>
</organism>
<accession>A0ACC1N2L6</accession>
<dbReference type="EMBL" id="JAPDGR010003111">
    <property type="protein sequence ID" value="KAJ2972699.1"/>
    <property type="molecule type" value="Genomic_DNA"/>
</dbReference>
<name>A0ACC1N2L6_9PEZI</name>
<dbReference type="Proteomes" id="UP001143856">
    <property type="component" value="Unassembled WGS sequence"/>
</dbReference>